<dbReference type="Proteomes" id="UP000467840">
    <property type="component" value="Chromosome 9"/>
</dbReference>
<protein>
    <submittedName>
        <fullName evidence="2">Uncharacterized protein</fullName>
    </submittedName>
</protein>
<sequence length="84" mass="9177">MERQQDQQPEPEPEPNIPDEKLSLEPECFEPKTLTKKQLERARAAAATVQALMERNAEMTGVASPHGYAGTKGREGGSDVKLSA</sequence>
<feature type="region of interest" description="Disordered" evidence="1">
    <location>
        <begin position="62"/>
        <end position="84"/>
    </location>
</feature>
<gene>
    <name evidence="2" type="ORF">GH714_021823</name>
</gene>
<dbReference type="EMBL" id="JAAGAX010000008">
    <property type="protein sequence ID" value="KAF2306830.1"/>
    <property type="molecule type" value="Genomic_DNA"/>
</dbReference>
<evidence type="ECO:0000313" key="3">
    <source>
        <dbReference type="Proteomes" id="UP000467840"/>
    </source>
</evidence>
<evidence type="ECO:0000313" key="2">
    <source>
        <dbReference type="EMBL" id="KAF2306830.1"/>
    </source>
</evidence>
<name>A0A6A6LZD0_HEVBR</name>
<keyword evidence="3" id="KW-1185">Reference proteome</keyword>
<dbReference type="AlphaFoldDB" id="A0A6A6LZD0"/>
<feature type="region of interest" description="Disordered" evidence="1">
    <location>
        <begin position="1"/>
        <end position="24"/>
    </location>
</feature>
<reference evidence="2 3" key="1">
    <citation type="journal article" date="2020" name="Mol. Plant">
        <title>The Chromosome-Based Rubber Tree Genome Provides New Insights into Spurge Genome Evolution and Rubber Biosynthesis.</title>
        <authorList>
            <person name="Liu J."/>
            <person name="Shi C."/>
            <person name="Shi C.C."/>
            <person name="Li W."/>
            <person name="Zhang Q.J."/>
            <person name="Zhang Y."/>
            <person name="Li K."/>
            <person name="Lu H.F."/>
            <person name="Shi C."/>
            <person name="Zhu S.T."/>
            <person name="Xiao Z.Y."/>
            <person name="Nan H."/>
            <person name="Yue Y."/>
            <person name="Zhu X.G."/>
            <person name="Wu Y."/>
            <person name="Hong X.N."/>
            <person name="Fan G.Y."/>
            <person name="Tong Y."/>
            <person name="Zhang D."/>
            <person name="Mao C.L."/>
            <person name="Liu Y.L."/>
            <person name="Hao S.J."/>
            <person name="Liu W.Q."/>
            <person name="Lv M.Q."/>
            <person name="Zhang H.B."/>
            <person name="Liu Y."/>
            <person name="Hu-Tang G.R."/>
            <person name="Wang J.P."/>
            <person name="Wang J.H."/>
            <person name="Sun Y.H."/>
            <person name="Ni S.B."/>
            <person name="Chen W.B."/>
            <person name="Zhang X.C."/>
            <person name="Jiao Y.N."/>
            <person name="Eichler E.E."/>
            <person name="Li G.H."/>
            <person name="Liu X."/>
            <person name="Gao L.Z."/>
        </authorList>
    </citation>
    <scope>NUCLEOTIDE SEQUENCE [LARGE SCALE GENOMIC DNA]</scope>
    <source>
        <strain evidence="3">cv. GT1</strain>
        <tissue evidence="2">Leaf</tissue>
    </source>
</reference>
<comment type="caution">
    <text evidence="2">The sequence shown here is derived from an EMBL/GenBank/DDBJ whole genome shotgun (WGS) entry which is preliminary data.</text>
</comment>
<proteinExistence type="predicted"/>
<accession>A0A6A6LZD0</accession>
<organism evidence="2 3">
    <name type="scientific">Hevea brasiliensis</name>
    <name type="common">Para rubber tree</name>
    <name type="synonym">Siphonia brasiliensis</name>
    <dbReference type="NCBI Taxonomy" id="3981"/>
    <lineage>
        <taxon>Eukaryota</taxon>
        <taxon>Viridiplantae</taxon>
        <taxon>Streptophyta</taxon>
        <taxon>Embryophyta</taxon>
        <taxon>Tracheophyta</taxon>
        <taxon>Spermatophyta</taxon>
        <taxon>Magnoliopsida</taxon>
        <taxon>eudicotyledons</taxon>
        <taxon>Gunneridae</taxon>
        <taxon>Pentapetalae</taxon>
        <taxon>rosids</taxon>
        <taxon>fabids</taxon>
        <taxon>Malpighiales</taxon>
        <taxon>Euphorbiaceae</taxon>
        <taxon>Crotonoideae</taxon>
        <taxon>Micrandreae</taxon>
        <taxon>Hevea</taxon>
    </lineage>
</organism>
<evidence type="ECO:0000256" key="1">
    <source>
        <dbReference type="SAM" id="MobiDB-lite"/>
    </source>
</evidence>